<evidence type="ECO:0000313" key="3">
    <source>
        <dbReference type="EMBL" id="VEL31277.1"/>
    </source>
</evidence>
<sequence>VYVRVRPNLYEFLARVSEIFEIVLFTASTKVYADRLVNLLDPKKKWIRHRLFREHCVCVNGNYVKDLRVLGRDLRKTIIVDNSLQAFGYQPQWPPRIILKTYLMLFHADENEFM</sequence>
<dbReference type="InterPro" id="IPR004274">
    <property type="entry name" value="FCP1_dom"/>
</dbReference>
<evidence type="ECO:0000313" key="4">
    <source>
        <dbReference type="Proteomes" id="UP000784294"/>
    </source>
</evidence>
<dbReference type="Pfam" id="PF03031">
    <property type="entry name" value="NIF"/>
    <property type="match status" value="1"/>
</dbReference>
<keyword evidence="1" id="KW-0496">Mitochondrion</keyword>
<dbReference type="GO" id="GO:0015031">
    <property type="term" value="P:protein transport"/>
    <property type="evidence" value="ECO:0007669"/>
    <property type="project" value="UniProtKB-KW"/>
</dbReference>
<keyword evidence="4" id="KW-1185">Reference proteome</keyword>
<dbReference type="EMBL" id="CAAALY010120620">
    <property type="protein sequence ID" value="VEL31277.1"/>
    <property type="molecule type" value="Genomic_DNA"/>
</dbReference>
<keyword evidence="1" id="KW-0809">Transit peptide</keyword>
<comment type="function">
    <text evidence="1">Essential component of the TIM23 complex, a complex that mediates the translocation of transit peptide-containing proteins across the mitochondrial inner membrane.</text>
</comment>
<dbReference type="CDD" id="cd07521">
    <property type="entry name" value="HAD_FCP1-like"/>
    <property type="match status" value="1"/>
</dbReference>
<dbReference type="Proteomes" id="UP000784294">
    <property type="component" value="Unassembled WGS sequence"/>
</dbReference>
<comment type="subunit">
    <text evidence="1">Component of the TIM23 complex.</text>
</comment>
<comment type="similarity">
    <text evidence="1">Belongs to the TIM50 family.</text>
</comment>
<proteinExistence type="inferred from homology"/>
<keyword evidence="1" id="KW-0813">Transport</keyword>
<dbReference type="InterPro" id="IPR036412">
    <property type="entry name" value="HAD-like_sf"/>
</dbReference>
<organism evidence="3 4">
    <name type="scientific">Protopolystoma xenopodis</name>
    <dbReference type="NCBI Taxonomy" id="117903"/>
    <lineage>
        <taxon>Eukaryota</taxon>
        <taxon>Metazoa</taxon>
        <taxon>Spiralia</taxon>
        <taxon>Lophotrochozoa</taxon>
        <taxon>Platyhelminthes</taxon>
        <taxon>Monogenea</taxon>
        <taxon>Polyopisthocotylea</taxon>
        <taxon>Polystomatidea</taxon>
        <taxon>Polystomatidae</taxon>
        <taxon>Protopolystoma</taxon>
    </lineage>
</organism>
<dbReference type="Gene3D" id="3.40.50.1000">
    <property type="entry name" value="HAD superfamily/HAD-like"/>
    <property type="match status" value="1"/>
</dbReference>
<dbReference type="InterPro" id="IPR050365">
    <property type="entry name" value="TIM50"/>
</dbReference>
<evidence type="ECO:0000256" key="1">
    <source>
        <dbReference type="RuleBase" id="RU365079"/>
    </source>
</evidence>
<dbReference type="PANTHER" id="PTHR12210">
    <property type="entry name" value="DULLARD PROTEIN PHOSPHATASE"/>
    <property type="match status" value="1"/>
</dbReference>
<evidence type="ECO:0000259" key="2">
    <source>
        <dbReference type="PROSITE" id="PS50969"/>
    </source>
</evidence>
<comment type="subcellular location">
    <subcellularLocation>
        <location evidence="1">Mitochondrion inner membrane</location>
        <topology evidence="1">Single-pass membrane protein</topology>
    </subcellularLocation>
</comment>
<reference evidence="3" key="1">
    <citation type="submission" date="2018-11" db="EMBL/GenBank/DDBJ databases">
        <authorList>
            <consortium name="Pathogen Informatics"/>
        </authorList>
    </citation>
    <scope>NUCLEOTIDE SEQUENCE</scope>
</reference>
<dbReference type="InterPro" id="IPR023214">
    <property type="entry name" value="HAD_sf"/>
</dbReference>
<dbReference type="PROSITE" id="PS50969">
    <property type="entry name" value="FCP1"/>
    <property type="match status" value="1"/>
</dbReference>
<dbReference type="SMART" id="SM00577">
    <property type="entry name" value="CPDc"/>
    <property type="match status" value="1"/>
</dbReference>
<accession>A0A3S5ASY6</accession>
<dbReference type="AlphaFoldDB" id="A0A3S5ASY6"/>
<name>A0A3S5ASY6_9PLAT</name>
<gene>
    <name evidence="3" type="ORF">PXEA_LOCUS24717</name>
</gene>
<feature type="domain" description="FCP1 homology" evidence="2">
    <location>
        <begin position="1"/>
        <end position="114"/>
    </location>
</feature>
<keyword evidence="1" id="KW-0811">Translocation</keyword>
<protein>
    <recommendedName>
        <fullName evidence="1">Mitochondrial import inner membrane translocase subunit TIM50</fullName>
    </recommendedName>
</protein>
<dbReference type="GO" id="GO:0005744">
    <property type="term" value="C:TIM23 mitochondrial import inner membrane translocase complex"/>
    <property type="evidence" value="ECO:0007669"/>
    <property type="project" value="UniProtKB-UniRule"/>
</dbReference>
<keyword evidence="1" id="KW-0653">Protein transport</keyword>
<comment type="caution">
    <text evidence="3">The sequence shown here is derived from an EMBL/GenBank/DDBJ whole genome shotgun (WGS) entry which is preliminary data.</text>
</comment>
<feature type="non-terminal residue" evidence="3">
    <location>
        <position position="114"/>
    </location>
</feature>
<dbReference type="OrthoDB" id="277011at2759"/>
<dbReference type="SUPFAM" id="SSF56784">
    <property type="entry name" value="HAD-like"/>
    <property type="match status" value="1"/>
</dbReference>